<evidence type="ECO:0000259" key="5">
    <source>
        <dbReference type="PROSITE" id="PS50977"/>
    </source>
</evidence>
<feature type="DNA-binding region" description="H-T-H motif" evidence="4">
    <location>
        <begin position="26"/>
        <end position="45"/>
    </location>
</feature>
<organism evidence="6 7">
    <name type="scientific">Zoogloea dura</name>
    <dbReference type="NCBI Taxonomy" id="2728840"/>
    <lineage>
        <taxon>Bacteria</taxon>
        <taxon>Pseudomonadati</taxon>
        <taxon>Pseudomonadota</taxon>
        <taxon>Betaproteobacteria</taxon>
        <taxon>Rhodocyclales</taxon>
        <taxon>Zoogloeaceae</taxon>
        <taxon>Zoogloea</taxon>
    </lineage>
</organism>
<evidence type="ECO:0000256" key="3">
    <source>
        <dbReference type="ARBA" id="ARBA00023163"/>
    </source>
</evidence>
<protein>
    <submittedName>
        <fullName evidence="6">TetR/AcrR family transcriptional regulator</fullName>
    </submittedName>
</protein>
<dbReference type="SUPFAM" id="SSF48498">
    <property type="entry name" value="Tetracyclin repressor-like, C-terminal domain"/>
    <property type="match status" value="1"/>
</dbReference>
<evidence type="ECO:0000313" key="7">
    <source>
        <dbReference type="Proteomes" id="UP000580043"/>
    </source>
</evidence>
<dbReference type="InterPro" id="IPR009057">
    <property type="entry name" value="Homeodomain-like_sf"/>
</dbReference>
<evidence type="ECO:0000256" key="2">
    <source>
        <dbReference type="ARBA" id="ARBA00023125"/>
    </source>
</evidence>
<dbReference type="InterPro" id="IPR001647">
    <property type="entry name" value="HTH_TetR"/>
</dbReference>
<dbReference type="Pfam" id="PF00440">
    <property type="entry name" value="TetR_N"/>
    <property type="match status" value="1"/>
</dbReference>
<dbReference type="SUPFAM" id="SSF46689">
    <property type="entry name" value="Homeodomain-like"/>
    <property type="match status" value="1"/>
</dbReference>
<keyword evidence="7" id="KW-1185">Reference proteome</keyword>
<dbReference type="Proteomes" id="UP000580043">
    <property type="component" value="Unassembled WGS sequence"/>
</dbReference>
<evidence type="ECO:0000256" key="4">
    <source>
        <dbReference type="PROSITE-ProRule" id="PRU00335"/>
    </source>
</evidence>
<dbReference type="AlphaFoldDB" id="A0A848G7S6"/>
<dbReference type="PRINTS" id="PR00455">
    <property type="entry name" value="HTHTETR"/>
</dbReference>
<keyword evidence="2 4" id="KW-0238">DNA-binding</keyword>
<accession>A0A848G7S6</accession>
<gene>
    <name evidence="6" type="ORF">HHL15_11970</name>
</gene>
<keyword evidence="3" id="KW-0804">Transcription</keyword>
<name>A0A848G7S6_9RHOO</name>
<dbReference type="EMBL" id="JABBGA010000008">
    <property type="protein sequence ID" value="NML26463.1"/>
    <property type="molecule type" value="Genomic_DNA"/>
</dbReference>
<comment type="caution">
    <text evidence="6">The sequence shown here is derived from an EMBL/GenBank/DDBJ whole genome shotgun (WGS) entry which is preliminary data.</text>
</comment>
<evidence type="ECO:0000256" key="1">
    <source>
        <dbReference type="ARBA" id="ARBA00023015"/>
    </source>
</evidence>
<evidence type="ECO:0000313" key="6">
    <source>
        <dbReference type="EMBL" id="NML26463.1"/>
    </source>
</evidence>
<dbReference type="PANTHER" id="PTHR47506">
    <property type="entry name" value="TRANSCRIPTIONAL REGULATORY PROTEIN"/>
    <property type="match status" value="1"/>
</dbReference>
<dbReference type="PROSITE" id="PS50977">
    <property type="entry name" value="HTH_TETR_2"/>
    <property type="match status" value="1"/>
</dbReference>
<dbReference type="InterPro" id="IPR036271">
    <property type="entry name" value="Tet_transcr_reg_TetR-rel_C_sf"/>
</dbReference>
<proteinExistence type="predicted"/>
<feature type="domain" description="HTH tetR-type" evidence="5">
    <location>
        <begin position="3"/>
        <end position="63"/>
    </location>
</feature>
<keyword evidence="1" id="KW-0805">Transcription regulation</keyword>
<dbReference type="GO" id="GO:0003677">
    <property type="term" value="F:DNA binding"/>
    <property type="evidence" value="ECO:0007669"/>
    <property type="project" value="UniProtKB-UniRule"/>
</dbReference>
<dbReference type="Gene3D" id="1.10.357.10">
    <property type="entry name" value="Tetracycline Repressor, domain 2"/>
    <property type="match status" value="1"/>
</dbReference>
<dbReference type="RefSeq" id="WP_169145997.1">
    <property type="nucleotide sequence ID" value="NZ_JABBGA010000008.1"/>
</dbReference>
<sequence length="194" mass="20608">MTAPTRSQLLAEAEYLIRRSGYSAFSYAHLTDKIGITKASIHYHFPTKQRLAEEVVEVAMARFAAALADIEAGPGDAPARLRQYAELFLDGFDEQLRPLCCALSAELAALPDSLHTRTRAYFELHLAWLGRIVGAGCAAGQLRWAGGADALAALILSTLEGGSLVARAMQSRALALDGFAQVLALALPPAGADA</sequence>
<reference evidence="6 7" key="1">
    <citation type="submission" date="2020-04" db="EMBL/GenBank/DDBJ databases">
        <title>Zoogloea sp. G-4-1-14 isolated from soil.</title>
        <authorList>
            <person name="Dahal R.H."/>
        </authorList>
    </citation>
    <scope>NUCLEOTIDE SEQUENCE [LARGE SCALE GENOMIC DNA]</scope>
    <source>
        <strain evidence="6 7">G-4-1-14</strain>
    </source>
</reference>
<dbReference type="InterPro" id="IPR011075">
    <property type="entry name" value="TetR_C"/>
</dbReference>
<dbReference type="PANTHER" id="PTHR47506:SF1">
    <property type="entry name" value="HTH-TYPE TRANSCRIPTIONAL REGULATOR YJDC"/>
    <property type="match status" value="1"/>
</dbReference>
<dbReference type="Pfam" id="PF16925">
    <property type="entry name" value="TetR_C_13"/>
    <property type="match status" value="1"/>
</dbReference>